<dbReference type="Proteomes" id="UP000638732">
    <property type="component" value="Unassembled WGS sequence"/>
</dbReference>
<reference evidence="1" key="1">
    <citation type="submission" date="2020-01" db="EMBL/GenBank/DDBJ databases">
        <authorList>
            <person name="Seo Y.L."/>
        </authorList>
    </citation>
    <scope>NUCLEOTIDE SEQUENCE</scope>
    <source>
        <strain evidence="1">R11</strain>
    </source>
</reference>
<dbReference type="RefSeq" id="WP_166586895.1">
    <property type="nucleotide sequence ID" value="NZ_WWEO01000043.1"/>
</dbReference>
<comment type="caution">
    <text evidence="1">The sequence shown here is derived from an EMBL/GenBank/DDBJ whole genome shotgun (WGS) entry which is preliminary data.</text>
</comment>
<organism evidence="1 2">
    <name type="scientific">Mucilaginibacter agri</name>
    <dbReference type="NCBI Taxonomy" id="2695265"/>
    <lineage>
        <taxon>Bacteria</taxon>
        <taxon>Pseudomonadati</taxon>
        <taxon>Bacteroidota</taxon>
        <taxon>Sphingobacteriia</taxon>
        <taxon>Sphingobacteriales</taxon>
        <taxon>Sphingobacteriaceae</taxon>
        <taxon>Mucilaginibacter</taxon>
    </lineage>
</organism>
<dbReference type="SUPFAM" id="SSF101898">
    <property type="entry name" value="NHL repeat"/>
    <property type="match status" value="1"/>
</dbReference>
<reference evidence="1" key="2">
    <citation type="submission" date="2020-10" db="EMBL/GenBank/DDBJ databases">
        <title>Mucilaginibacter sp. nov., isolated from soil.</title>
        <authorList>
            <person name="Jeon C.O."/>
        </authorList>
    </citation>
    <scope>NUCLEOTIDE SEQUENCE</scope>
    <source>
        <strain evidence="1">R11</strain>
    </source>
</reference>
<dbReference type="Gene3D" id="2.60.40.1190">
    <property type="match status" value="1"/>
</dbReference>
<name>A0A965ZJS1_9SPHI</name>
<evidence type="ECO:0008006" key="3">
    <source>
        <dbReference type="Google" id="ProtNLM"/>
    </source>
</evidence>
<gene>
    <name evidence="1" type="ORF">GSY63_16415</name>
</gene>
<sequence length="1055" mass="115200">MTLVIDDTADVRVRNLVSETWYPAGDNVVRWDGLNDLGRDADAANHGIYSVSGNFINPGKYRVRGIIRNEISAHYEFSFNYAGSPPWGTDDHTGGWLANHSPPQAALYLPGKLSPNSSPIILLGCYVSEGVDGFAWVDLKGKKLGGKKWIGGAWTSAPFIAADNFNSASSGNSAYVASIWEATKLSGKFELRLNALSIYKNDFKVIEIGKYPIGAFSRSDLTKVLSGLGVYDNIAVVSLIKKNQLIFIDTKQGHIIDSLHIESPKGVMIDSTGRLMLLSGNKLIGFKSIADALKGAKPQVIIGTGLDDPFAVIEDYRGNFYITNRETNTVKVFNAKGGFLNEVGTPGPSKAGKYNPLHMNNPAGLCIDEKQQLWVTEEDYLPKRVSVWTLDGKLIKAFYGPSKYGGGGTLDPSNKNKAYYSESEKGTMEFTLDWQGGKWEVANINYRPTPDDLKLPLRNAAPETPIYFNGRQYFTNCYTSNPTNGHNTAVLFIDRDGVLVPVAAMGKAADWDILKQDQFKSRLPEGVDLKVDNKNNAAFFIWQDSNANGHVEPEEVACLKGPTLGITIMPDLSFCIASLNGSAVKFSPLTFTDKGIPQYNLSKLQILSAGVLPPASSGGAQVLSATDGWNILTLGVKPYSPLSISGIKDGSVKWTYPDLWPGLHASHRAPVADQPGMLIGTTRLLGEVLNFKNPQMPSLWAINGNHGNVYIFTDDGLFVTTVFRDKSIAPNWRMKTSQRNMRVDTLTLGEENFFPTITKTADEKVYMVDGARSSIVRLDGLETIRRLSDSFVEVLPIDIQKIKAGTLTKATNQNQLKAKMLDVTIFKSKPVIDGVLADWNNAPWVQIDNRGFTMKRTSLPVYDVSASLGVYGDRIYGMYCTGEPSLLQNSGEMPVAPFKTGGALDLMIGTSSKANPNRGAPVAGDCRLIITVVNNKPMALLYRAVVPGTPADKRVPFSSPSNTVTFDRVDDVTSQLEFAAKNGNYEFSIPLSVIGIKPYNGLQIKGDIGILRGKDGQTVSRIYWSNKATGLTSDVPSEAMLTPNLWGTFIFKDQK</sequence>
<dbReference type="EMBL" id="WWEO01000043">
    <property type="protein sequence ID" value="NCD70951.1"/>
    <property type="molecule type" value="Genomic_DNA"/>
</dbReference>
<evidence type="ECO:0000313" key="2">
    <source>
        <dbReference type="Proteomes" id="UP000638732"/>
    </source>
</evidence>
<keyword evidence="2" id="KW-1185">Reference proteome</keyword>
<dbReference type="AlphaFoldDB" id="A0A965ZJS1"/>
<dbReference type="Gene3D" id="2.120.10.30">
    <property type="entry name" value="TolB, C-terminal domain"/>
    <property type="match status" value="1"/>
</dbReference>
<protein>
    <recommendedName>
        <fullName evidence="3">NHL repeat containing protein</fullName>
    </recommendedName>
</protein>
<dbReference type="InterPro" id="IPR011042">
    <property type="entry name" value="6-blade_b-propeller_TolB-like"/>
</dbReference>
<proteinExistence type="predicted"/>
<evidence type="ECO:0000313" key="1">
    <source>
        <dbReference type="EMBL" id="NCD70951.1"/>
    </source>
</evidence>
<accession>A0A965ZJS1</accession>